<dbReference type="InterPro" id="IPR050902">
    <property type="entry name" value="ABC_Transporter_SBP"/>
</dbReference>
<dbReference type="InterPro" id="IPR002491">
    <property type="entry name" value="ABC_transptr_periplasmic_BD"/>
</dbReference>
<dbReference type="PANTHER" id="PTHR30535:SF34">
    <property type="entry name" value="MOLYBDATE-BINDING PROTEIN MOLA"/>
    <property type="match status" value="1"/>
</dbReference>
<dbReference type="PANTHER" id="PTHR30535">
    <property type="entry name" value="VITAMIN B12-BINDING PROTEIN"/>
    <property type="match status" value="1"/>
</dbReference>
<protein>
    <submittedName>
        <fullName evidence="3">ABC transporter substrate-binding protein</fullName>
    </submittedName>
</protein>
<dbReference type="SUPFAM" id="SSF53807">
    <property type="entry name" value="Helical backbone' metal receptor"/>
    <property type="match status" value="1"/>
</dbReference>
<reference evidence="3" key="2">
    <citation type="submission" date="2023-02" db="EMBL/GenBank/DDBJ databases">
        <authorList>
            <person name="Rayyan A."/>
            <person name="Meyer T."/>
            <person name="Kyndt J.A."/>
        </authorList>
    </citation>
    <scope>NUCLEOTIDE SEQUENCE</scope>
    <source>
        <strain evidence="3">DSM 9987</strain>
    </source>
</reference>
<dbReference type="EMBL" id="JAQQLI010000083">
    <property type="protein sequence ID" value="MDC7789655.1"/>
    <property type="molecule type" value="Genomic_DNA"/>
</dbReference>
<name>A0ABT5JIW8_RHOTP</name>
<dbReference type="CDD" id="cd01142">
    <property type="entry name" value="TroA_e"/>
    <property type="match status" value="1"/>
</dbReference>
<dbReference type="RefSeq" id="WP_272780477.1">
    <property type="nucleotide sequence ID" value="NZ_JAQQLI010000083.1"/>
</dbReference>
<evidence type="ECO:0000256" key="1">
    <source>
        <dbReference type="SAM" id="SignalP"/>
    </source>
</evidence>
<reference evidence="3" key="1">
    <citation type="journal article" date="2023" name="Microbiol Resour">
        <title>Genome Sequences of Rhodoplanes serenus and Two Thermotolerant Strains, Rhodoplanes tepidamans and 'Rhodoplanes cryptolactis,' Further Refine the Genus.</title>
        <authorList>
            <person name="Rayyan A.A."/>
            <person name="Kyndt J.A."/>
        </authorList>
    </citation>
    <scope>NUCLEOTIDE SEQUENCE</scope>
    <source>
        <strain evidence="3">DSM 9987</strain>
    </source>
</reference>
<sequence>MIGTAFGADGRRAGAAAIVAAALVAAAGPSAAADITDQRGRTVAVATPAQRVVFLPMPAPSTYMAIDRSAAHVAGMNPASASAMRSGILGRIFPAFARIPTGITRGAGVIPNVEAVMALHPDAVLQWATSGDEPIAMLDRAGLTVLGLRYGGQDEVAGAILMMGRLAGQEARAAAIVDRQRERREALAAALAGLAESERPRVLHLTRASDSFAVAGRDSYSEFVIRTAGGRNAAAEVGGSRTVTLEQVLVWNPDVILLGNFDTAMPADLYGDPRLQDVAAVKTRRVYRVPLGGYRWDPPSHESALAWTWLAGLLHPGRVGIDLRADMRDWYAFLYGHALADAEIDGILYAGQNGGSAGYARLVTAR</sequence>
<dbReference type="Pfam" id="PF01497">
    <property type="entry name" value="Peripla_BP_2"/>
    <property type="match status" value="1"/>
</dbReference>
<keyword evidence="4" id="KW-1185">Reference proteome</keyword>
<dbReference type="Gene3D" id="3.40.50.1980">
    <property type="entry name" value="Nitrogenase molybdenum iron protein domain"/>
    <property type="match status" value="2"/>
</dbReference>
<organism evidence="3 4">
    <name type="scientific">Rhodoplanes tepidamans</name>
    <name type="common">Rhodoplanes cryptolactis</name>
    <dbReference type="NCBI Taxonomy" id="200616"/>
    <lineage>
        <taxon>Bacteria</taxon>
        <taxon>Pseudomonadati</taxon>
        <taxon>Pseudomonadota</taxon>
        <taxon>Alphaproteobacteria</taxon>
        <taxon>Hyphomicrobiales</taxon>
        <taxon>Nitrobacteraceae</taxon>
        <taxon>Rhodoplanes</taxon>
    </lineage>
</organism>
<keyword evidence="1" id="KW-0732">Signal</keyword>
<feature type="domain" description="Fe/B12 periplasmic-binding" evidence="2">
    <location>
        <begin position="51"/>
        <end position="318"/>
    </location>
</feature>
<dbReference type="PROSITE" id="PS50983">
    <property type="entry name" value="FE_B12_PBP"/>
    <property type="match status" value="1"/>
</dbReference>
<evidence type="ECO:0000313" key="4">
    <source>
        <dbReference type="Proteomes" id="UP001165652"/>
    </source>
</evidence>
<proteinExistence type="predicted"/>
<dbReference type="Proteomes" id="UP001165652">
    <property type="component" value="Unassembled WGS sequence"/>
</dbReference>
<feature type="chain" id="PRO_5047412583" evidence="1">
    <location>
        <begin position="33"/>
        <end position="366"/>
    </location>
</feature>
<feature type="signal peptide" evidence="1">
    <location>
        <begin position="1"/>
        <end position="32"/>
    </location>
</feature>
<comment type="caution">
    <text evidence="3">The sequence shown here is derived from an EMBL/GenBank/DDBJ whole genome shotgun (WGS) entry which is preliminary data.</text>
</comment>
<dbReference type="Gene3D" id="1.20.58.2180">
    <property type="match status" value="1"/>
</dbReference>
<gene>
    <name evidence="3" type="ORF">PQJ73_28585</name>
</gene>
<accession>A0ABT5JIW8</accession>
<evidence type="ECO:0000259" key="2">
    <source>
        <dbReference type="PROSITE" id="PS50983"/>
    </source>
</evidence>
<evidence type="ECO:0000313" key="3">
    <source>
        <dbReference type="EMBL" id="MDC7789655.1"/>
    </source>
</evidence>